<organism evidence="1">
    <name type="scientific">Siphoviridae sp. ctuBK6</name>
    <dbReference type="NCBI Taxonomy" id="2827963"/>
    <lineage>
        <taxon>Viruses</taxon>
        <taxon>Duplodnaviria</taxon>
        <taxon>Heunggongvirae</taxon>
        <taxon>Uroviricota</taxon>
        <taxon>Caudoviricetes</taxon>
    </lineage>
</organism>
<proteinExistence type="predicted"/>
<accession>A0A8S5TIR8</accession>
<evidence type="ECO:0000313" key="1">
    <source>
        <dbReference type="EMBL" id="DAF62682.1"/>
    </source>
</evidence>
<protein>
    <submittedName>
        <fullName evidence="1">Uncharacterized protein</fullName>
    </submittedName>
</protein>
<dbReference type="EMBL" id="BK032826">
    <property type="protein sequence ID" value="DAF62682.1"/>
    <property type="molecule type" value="Genomic_DNA"/>
</dbReference>
<name>A0A8S5TIR8_9CAUD</name>
<reference evidence="1" key="1">
    <citation type="journal article" date="2021" name="Proc. Natl. Acad. Sci. U.S.A.">
        <title>A Catalog of Tens of Thousands of Viruses from Human Metagenomes Reveals Hidden Associations with Chronic Diseases.</title>
        <authorList>
            <person name="Tisza M.J."/>
            <person name="Buck C.B."/>
        </authorList>
    </citation>
    <scope>NUCLEOTIDE SEQUENCE</scope>
    <source>
        <strain evidence="1">CtuBK6</strain>
    </source>
</reference>
<sequence>MINRVILHMNNRVYSFLNPYMRDDTLSTYADNSLIYSVKNILIMPSVSNKMASMIFNDIVNSNFSPCKCVIYIGVGPTLNVKVNDITIELFSDFSVQIECEVIHD</sequence>